<reference evidence="7 8" key="1">
    <citation type="submission" date="2019-09" db="EMBL/GenBank/DDBJ databases">
        <title>Phylogeny of genus Pseudoclavibacter and closely related genus.</title>
        <authorList>
            <person name="Li Y."/>
        </authorList>
    </citation>
    <scope>NUCLEOTIDE SEQUENCE [LARGE SCALE GENOMIC DNA]</scope>
    <source>
        <strain evidence="7 8">THG-MD12</strain>
    </source>
</reference>
<organism evidence="7 8">
    <name type="scientific">Pseudoclavibacter terrae</name>
    <dbReference type="NCBI Taxonomy" id="1530195"/>
    <lineage>
        <taxon>Bacteria</taxon>
        <taxon>Bacillati</taxon>
        <taxon>Actinomycetota</taxon>
        <taxon>Actinomycetes</taxon>
        <taxon>Micrococcales</taxon>
        <taxon>Microbacteriaceae</taxon>
        <taxon>Pseudoclavibacter</taxon>
    </lineage>
</organism>
<dbReference type="PANTHER" id="PTHR20982">
    <property type="entry name" value="RIBOSOME RECYCLING FACTOR"/>
    <property type="match status" value="1"/>
</dbReference>
<dbReference type="Pfam" id="PF01765">
    <property type="entry name" value="RRF"/>
    <property type="match status" value="1"/>
</dbReference>
<keyword evidence="3 5" id="KW-0963">Cytoplasm</keyword>
<comment type="function">
    <text evidence="5">Responsible for the release of ribosomes from messenger RNA at the termination of protein biosynthesis. May increase the efficiency of translation by recycling ribosomes from one round of translation to another.</text>
</comment>
<dbReference type="InterPro" id="IPR036191">
    <property type="entry name" value="RRF_sf"/>
</dbReference>
<dbReference type="CDD" id="cd00520">
    <property type="entry name" value="RRF"/>
    <property type="match status" value="1"/>
</dbReference>
<evidence type="ECO:0000313" key="8">
    <source>
        <dbReference type="Proteomes" id="UP000490386"/>
    </source>
</evidence>
<evidence type="ECO:0000313" key="7">
    <source>
        <dbReference type="EMBL" id="KAB1636363.1"/>
    </source>
</evidence>
<evidence type="ECO:0000256" key="4">
    <source>
        <dbReference type="ARBA" id="ARBA00022917"/>
    </source>
</evidence>
<proteinExistence type="inferred from homology"/>
<protein>
    <recommendedName>
        <fullName evidence="5">Ribosome-recycling factor</fullName>
        <shortName evidence="5">RRF</shortName>
    </recommendedName>
    <alternativeName>
        <fullName evidence="5">Ribosome-releasing factor</fullName>
    </alternativeName>
</protein>
<dbReference type="SUPFAM" id="SSF55194">
    <property type="entry name" value="Ribosome recycling factor, RRF"/>
    <property type="match status" value="1"/>
</dbReference>
<dbReference type="GO" id="GO:0043023">
    <property type="term" value="F:ribosomal large subunit binding"/>
    <property type="evidence" value="ECO:0007669"/>
    <property type="project" value="TreeGrafter"/>
</dbReference>
<dbReference type="Gene3D" id="3.30.1360.40">
    <property type="match status" value="1"/>
</dbReference>
<evidence type="ECO:0000256" key="3">
    <source>
        <dbReference type="ARBA" id="ARBA00022490"/>
    </source>
</evidence>
<gene>
    <name evidence="5" type="primary">frr</name>
    <name evidence="7" type="ORF">F8O03_15480</name>
</gene>
<comment type="subcellular location">
    <subcellularLocation>
        <location evidence="1 5">Cytoplasm</location>
    </subcellularLocation>
</comment>
<evidence type="ECO:0000256" key="2">
    <source>
        <dbReference type="ARBA" id="ARBA00005912"/>
    </source>
</evidence>
<dbReference type="HAMAP" id="MF_00040">
    <property type="entry name" value="RRF"/>
    <property type="match status" value="1"/>
</dbReference>
<dbReference type="RefSeq" id="WP_104253187.1">
    <property type="nucleotide sequence ID" value="NZ_CANKVH010000005.1"/>
</dbReference>
<dbReference type="InterPro" id="IPR002661">
    <property type="entry name" value="Ribosome_recyc_fac"/>
</dbReference>
<dbReference type="EMBL" id="WBJX01000006">
    <property type="protein sequence ID" value="KAB1636363.1"/>
    <property type="molecule type" value="Genomic_DNA"/>
</dbReference>
<dbReference type="PANTHER" id="PTHR20982:SF3">
    <property type="entry name" value="MITOCHONDRIAL RIBOSOME RECYCLING FACTOR PSEUDO 1"/>
    <property type="match status" value="1"/>
</dbReference>
<accession>A0A7J5B0D1</accession>
<dbReference type="GO" id="GO:0006415">
    <property type="term" value="P:translational termination"/>
    <property type="evidence" value="ECO:0007669"/>
    <property type="project" value="UniProtKB-UniRule"/>
</dbReference>
<evidence type="ECO:0000256" key="5">
    <source>
        <dbReference type="HAMAP-Rule" id="MF_00040"/>
    </source>
</evidence>
<dbReference type="FunFam" id="1.10.132.20:FF:000001">
    <property type="entry name" value="Ribosome-recycling factor"/>
    <property type="match status" value="1"/>
</dbReference>
<dbReference type="OrthoDB" id="9804006at2"/>
<dbReference type="FunFam" id="3.30.1360.40:FF:000001">
    <property type="entry name" value="Ribosome-recycling factor"/>
    <property type="match status" value="1"/>
</dbReference>
<dbReference type="AlphaFoldDB" id="A0A7J5B0D1"/>
<name>A0A7J5B0D1_9MICO</name>
<evidence type="ECO:0000259" key="6">
    <source>
        <dbReference type="Pfam" id="PF01765"/>
    </source>
</evidence>
<comment type="similarity">
    <text evidence="2 5">Belongs to the RRF family.</text>
</comment>
<keyword evidence="8" id="KW-1185">Reference proteome</keyword>
<dbReference type="GO" id="GO:0005737">
    <property type="term" value="C:cytoplasm"/>
    <property type="evidence" value="ECO:0007669"/>
    <property type="project" value="UniProtKB-SubCell"/>
</dbReference>
<keyword evidence="4 5" id="KW-0648">Protein biosynthesis</keyword>
<dbReference type="InterPro" id="IPR023584">
    <property type="entry name" value="Ribosome_recyc_fac_dom"/>
</dbReference>
<dbReference type="NCBIfam" id="TIGR00496">
    <property type="entry name" value="frr"/>
    <property type="match status" value="1"/>
</dbReference>
<dbReference type="Gene3D" id="1.10.132.20">
    <property type="entry name" value="Ribosome-recycling factor"/>
    <property type="match status" value="1"/>
</dbReference>
<feature type="domain" description="Ribosome recycling factor" evidence="6">
    <location>
        <begin position="21"/>
        <end position="182"/>
    </location>
</feature>
<sequence length="184" mass="20654">MINDVLTETKDKMAKAVDHAKEDFSTVRTGRANPQLFTKIPVDYYGTATPLEQLASIAVPEARVLVITPYDKSALKEIEKAIVSRPNLGVTPSNDGNLIRVVMPELTADRRKEYVKLVQTKAEEARVAVRNIRRKAKTDLEALKDEVGEDDITRGEKELETFTKAHIDRIDEASKHKEAELLEV</sequence>
<dbReference type="Proteomes" id="UP000490386">
    <property type="component" value="Unassembled WGS sequence"/>
</dbReference>
<comment type="caution">
    <text evidence="7">The sequence shown here is derived from an EMBL/GenBank/DDBJ whole genome shotgun (WGS) entry which is preliminary data.</text>
</comment>
<evidence type="ECO:0000256" key="1">
    <source>
        <dbReference type="ARBA" id="ARBA00004496"/>
    </source>
</evidence>